<gene>
    <name evidence="2" type="ORF">FYJ60_12195</name>
</gene>
<dbReference type="Proteomes" id="UP000466864">
    <property type="component" value="Unassembled WGS sequence"/>
</dbReference>
<feature type="compositionally biased region" description="Gly residues" evidence="1">
    <location>
        <begin position="69"/>
        <end position="87"/>
    </location>
</feature>
<dbReference type="CDD" id="cd00229">
    <property type="entry name" value="SGNH_hydrolase"/>
    <property type="match status" value="1"/>
</dbReference>
<dbReference type="EMBL" id="VUMV01000014">
    <property type="protein sequence ID" value="MST83057.1"/>
    <property type="molecule type" value="Genomic_DNA"/>
</dbReference>
<dbReference type="Gene3D" id="3.40.50.1110">
    <property type="entry name" value="SGNH hydrolase"/>
    <property type="match status" value="1"/>
</dbReference>
<comment type="caution">
    <text evidence="2">The sequence shown here is derived from an EMBL/GenBank/DDBJ whole genome shotgun (WGS) entry which is preliminary data.</text>
</comment>
<feature type="region of interest" description="Disordered" evidence="1">
    <location>
        <begin position="30"/>
        <end position="167"/>
    </location>
</feature>
<evidence type="ECO:0000313" key="3">
    <source>
        <dbReference type="Proteomes" id="UP000466864"/>
    </source>
</evidence>
<protein>
    <submittedName>
        <fullName evidence="2">SGNH/GDSL hydrolase family protein</fullName>
    </submittedName>
</protein>
<feature type="compositionally biased region" description="Low complexity" evidence="1">
    <location>
        <begin position="115"/>
        <end position="153"/>
    </location>
</feature>
<evidence type="ECO:0000313" key="2">
    <source>
        <dbReference type="EMBL" id="MST83057.1"/>
    </source>
</evidence>
<keyword evidence="3" id="KW-1185">Reference proteome</keyword>
<organism evidence="2 3">
    <name type="scientific">Bilifractor porci</name>
    <dbReference type="NCBI Taxonomy" id="2606636"/>
    <lineage>
        <taxon>Bacteria</taxon>
        <taxon>Bacillati</taxon>
        <taxon>Bacillota</taxon>
        <taxon>Clostridia</taxon>
        <taxon>Lachnospirales</taxon>
        <taxon>Lachnospiraceae</taxon>
        <taxon>Bilifractor</taxon>
    </lineage>
</organism>
<keyword evidence="2" id="KW-0378">Hydrolase</keyword>
<dbReference type="InterPro" id="IPR036514">
    <property type="entry name" value="SGNH_hydro_sf"/>
</dbReference>
<reference evidence="2 3" key="1">
    <citation type="submission" date="2019-08" db="EMBL/GenBank/DDBJ databases">
        <title>In-depth cultivation of the pig gut microbiome towards novel bacterial diversity and tailored functional studies.</title>
        <authorList>
            <person name="Wylensek D."/>
            <person name="Hitch T.C.A."/>
            <person name="Clavel T."/>
        </authorList>
    </citation>
    <scope>NUCLEOTIDE SEQUENCE [LARGE SCALE GENOMIC DNA]</scope>
    <source>
        <strain evidence="2 3">Oil+RF-744-WCA-WT-13</strain>
    </source>
</reference>
<dbReference type="GO" id="GO:0016787">
    <property type="term" value="F:hydrolase activity"/>
    <property type="evidence" value="ECO:0007669"/>
    <property type="project" value="UniProtKB-KW"/>
</dbReference>
<proteinExistence type="predicted"/>
<dbReference type="AlphaFoldDB" id="A0A7X2PA74"/>
<dbReference type="SUPFAM" id="SSF52266">
    <property type="entry name" value="SGNH hydrolase"/>
    <property type="match status" value="1"/>
</dbReference>
<sequence length="461" mass="48042">MAMAFAFAVGMAGITGAVPVRLYADDEPVLSEAPAGEGNPGVGNPAENTGNKTAGGGTETGAGNEAGAAGEGASGGEGSTVSGGGDVSGESGAGAESGATSGNVSEEGEGGGPAESGSSVSGSSQNPAAGSESEIPGSAGSSSGSYGDVSGSAEDAAVYPQASSQEMEQMQKAAEEYYAQTEGASIGAVFTPQTAEKMGKKKRTWLFIGDSRTVGMYQTIGDNGVLWDCKGGMGYSWMTETAVPQAEPYIDGNTDVVILMGVNDAWDRLGPTYAPMYISYLNKKAAQWAKLGARTFYVSVNPVRGTFELNGYYLNNSFVERWNNRMKKGLSGDITYIDTCSGLEKNPIAWADDIHYLGETNQQIYDQIAGALQSDQEALKATALRNSELDHKIVRAAAVKPFLRALYRSGYHREASAEEMDYWSDTVAEGKSVSQVAAALLVSGECGCMGWGRMNYLTWMA</sequence>
<dbReference type="RefSeq" id="WP_154458959.1">
    <property type="nucleotide sequence ID" value="NZ_VUMV01000014.1"/>
</dbReference>
<name>A0A7X2PA74_9FIRM</name>
<feature type="compositionally biased region" description="Low complexity" evidence="1">
    <location>
        <begin position="88"/>
        <end position="103"/>
    </location>
</feature>
<evidence type="ECO:0000256" key="1">
    <source>
        <dbReference type="SAM" id="MobiDB-lite"/>
    </source>
</evidence>
<accession>A0A7X2PA74</accession>